<evidence type="ECO:0000256" key="7">
    <source>
        <dbReference type="ARBA" id="ARBA00023136"/>
    </source>
</evidence>
<dbReference type="NCBIfam" id="TIGR01972">
    <property type="entry name" value="NDH_I_M"/>
    <property type="match status" value="1"/>
</dbReference>
<comment type="similarity">
    <text evidence="2">Belongs to the complex I subunit 4 family.</text>
</comment>
<dbReference type="GO" id="GO:0015990">
    <property type="term" value="P:electron transport coupled proton transport"/>
    <property type="evidence" value="ECO:0007669"/>
    <property type="project" value="TreeGrafter"/>
</dbReference>
<evidence type="ECO:0000313" key="13">
    <source>
        <dbReference type="Proteomes" id="UP000293142"/>
    </source>
</evidence>
<dbReference type="InterPro" id="IPR003918">
    <property type="entry name" value="NADH_UbQ_OxRdtase"/>
</dbReference>
<dbReference type="OrthoDB" id="9811718at2"/>
<evidence type="ECO:0000256" key="5">
    <source>
        <dbReference type="ARBA" id="ARBA00022989"/>
    </source>
</evidence>
<evidence type="ECO:0000313" key="12">
    <source>
        <dbReference type="EMBL" id="TBL72964.1"/>
    </source>
</evidence>
<reference evidence="12 13" key="1">
    <citation type="submission" date="2019-02" db="EMBL/GenBank/DDBJ databases">
        <title>Paenibacillus sp. nov., isolated from surface-sterilized tissue of Thalictrum simplex L.</title>
        <authorList>
            <person name="Tuo L."/>
        </authorList>
    </citation>
    <scope>NUCLEOTIDE SEQUENCE [LARGE SCALE GENOMIC DNA]</scope>
    <source>
        <strain evidence="12 13">N2SHLJ1</strain>
    </source>
</reference>
<dbReference type="PRINTS" id="PR01437">
    <property type="entry name" value="NUOXDRDTASE4"/>
</dbReference>
<keyword evidence="7 9" id="KW-0472">Membrane</keyword>
<dbReference type="GO" id="GO:0008137">
    <property type="term" value="F:NADH dehydrogenase (ubiquinone) activity"/>
    <property type="evidence" value="ECO:0007669"/>
    <property type="project" value="InterPro"/>
</dbReference>
<keyword evidence="5 9" id="KW-1133">Transmembrane helix</keyword>
<feature type="transmembrane region" description="Helical" evidence="9">
    <location>
        <begin position="157"/>
        <end position="177"/>
    </location>
</feature>
<keyword evidence="13" id="KW-1185">Reference proteome</keyword>
<feature type="transmembrane region" description="Helical" evidence="9">
    <location>
        <begin position="458"/>
        <end position="477"/>
    </location>
</feature>
<evidence type="ECO:0000259" key="10">
    <source>
        <dbReference type="Pfam" id="PF00361"/>
    </source>
</evidence>
<feature type="transmembrane region" description="Helical" evidence="9">
    <location>
        <begin position="189"/>
        <end position="211"/>
    </location>
</feature>
<feature type="transmembrane region" description="Helical" evidence="9">
    <location>
        <begin position="354"/>
        <end position="376"/>
    </location>
</feature>
<feature type="domain" description="NADH:ubiquinone oxidoreductase chain 4 N-terminal" evidence="11">
    <location>
        <begin position="92"/>
        <end position="141"/>
    </location>
</feature>
<feature type="transmembrane region" description="Helical" evidence="9">
    <location>
        <begin position="134"/>
        <end position="151"/>
    </location>
</feature>
<feature type="domain" description="NADH:quinone oxidoreductase/Mrp antiporter transmembrane" evidence="10">
    <location>
        <begin position="151"/>
        <end position="464"/>
    </location>
</feature>
<feature type="transmembrane region" description="Helical" evidence="9">
    <location>
        <begin position="415"/>
        <end position="438"/>
    </location>
</feature>
<evidence type="ECO:0000256" key="3">
    <source>
        <dbReference type="ARBA" id="ARBA00022692"/>
    </source>
</evidence>
<dbReference type="InterPro" id="IPR000260">
    <property type="entry name" value="NADH4_N"/>
</dbReference>
<protein>
    <submittedName>
        <fullName evidence="12">NADH-quinone oxidoreductase subunit M</fullName>
    </submittedName>
</protein>
<dbReference type="AlphaFoldDB" id="A0A4Q9DIB0"/>
<feature type="transmembrane region" description="Helical" evidence="9">
    <location>
        <begin position="292"/>
        <end position="312"/>
    </location>
</feature>
<evidence type="ECO:0000256" key="2">
    <source>
        <dbReference type="ARBA" id="ARBA00009025"/>
    </source>
</evidence>
<keyword evidence="4" id="KW-1278">Translocase</keyword>
<feature type="transmembrane region" description="Helical" evidence="9">
    <location>
        <begin position="32"/>
        <end position="53"/>
    </location>
</feature>
<dbReference type="PANTHER" id="PTHR43507">
    <property type="entry name" value="NADH-UBIQUINONE OXIDOREDUCTASE CHAIN 4"/>
    <property type="match status" value="1"/>
</dbReference>
<dbReference type="PANTHER" id="PTHR43507:SF1">
    <property type="entry name" value="NADH-UBIQUINONE OXIDOREDUCTASE CHAIN 4"/>
    <property type="match status" value="1"/>
</dbReference>
<dbReference type="GO" id="GO:0005886">
    <property type="term" value="C:plasma membrane"/>
    <property type="evidence" value="ECO:0007669"/>
    <property type="project" value="UniProtKB-SubCell"/>
</dbReference>
<proteinExistence type="inferred from homology"/>
<evidence type="ECO:0000256" key="1">
    <source>
        <dbReference type="ARBA" id="ARBA00004651"/>
    </source>
</evidence>
<feature type="transmembrane region" description="Helical" evidence="9">
    <location>
        <begin position="498"/>
        <end position="522"/>
    </location>
</feature>
<evidence type="ECO:0000256" key="4">
    <source>
        <dbReference type="ARBA" id="ARBA00022967"/>
    </source>
</evidence>
<gene>
    <name evidence="12" type="ORF">EYB31_27430</name>
</gene>
<feature type="transmembrane region" description="Helical" evidence="9">
    <location>
        <begin position="324"/>
        <end position="347"/>
    </location>
</feature>
<dbReference type="InterPro" id="IPR001750">
    <property type="entry name" value="ND/Mrp_TM"/>
</dbReference>
<dbReference type="GO" id="GO:0042773">
    <property type="term" value="P:ATP synthesis coupled electron transport"/>
    <property type="evidence" value="ECO:0007669"/>
    <property type="project" value="InterPro"/>
</dbReference>
<evidence type="ECO:0000259" key="11">
    <source>
        <dbReference type="Pfam" id="PF01059"/>
    </source>
</evidence>
<feature type="transmembrane region" description="Helical" evidence="9">
    <location>
        <begin position="261"/>
        <end position="280"/>
    </location>
</feature>
<dbReference type="InterPro" id="IPR010227">
    <property type="entry name" value="NADH_Q_OxRdtase_chainM/4"/>
</dbReference>
<dbReference type="Pfam" id="PF00361">
    <property type="entry name" value="Proton_antipo_M"/>
    <property type="match status" value="1"/>
</dbReference>
<comment type="subcellular location">
    <subcellularLocation>
        <location evidence="1">Cell membrane</location>
        <topology evidence="1">Multi-pass membrane protein</topology>
    </subcellularLocation>
    <subcellularLocation>
        <location evidence="8">Membrane</location>
        <topology evidence="8">Multi-pass membrane protein</topology>
    </subcellularLocation>
</comment>
<dbReference type="GO" id="GO:0048039">
    <property type="term" value="F:ubiquinone binding"/>
    <property type="evidence" value="ECO:0007669"/>
    <property type="project" value="TreeGrafter"/>
</dbReference>
<comment type="caution">
    <text evidence="12">The sequence shown here is derived from an EMBL/GenBank/DDBJ whole genome shotgun (WGS) entry which is preliminary data.</text>
</comment>
<evidence type="ECO:0000256" key="6">
    <source>
        <dbReference type="ARBA" id="ARBA00023027"/>
    </source>
</evidence>
<dbReference type="Proteomes" id="UP000293142">
    <property type="component" value="Unassembled WGS sequence"/>
</dbReference>
<feature type="transmembrane region" description="Helical" evidence="9">
    <location>
        <begin position="105"/>
        <end position="127"/>
    </location>
</feature>
<feature type="transmembrane region" description="Helical" evidence="9">
    <location>
        <begin position="6"/>
        <end position="25"/>
    </location>
</feature>
<accession>A0A4Q9DIB0</accession>
<evidence type="ECO:0000256" key="9">
    <source>
        <dbReference type="SAM" id="Phobius"/>
    </source>
</evidence>
<dbReference type="RefSeq" id="WP_131016683.1">
    <property type="nucleotide sequence ID" value="NZ_SIRE01000022.1"/>
</dbReference>
<dbReference type="GO" id="GO:0003954">
    <property type="term" value="F:NADH dehydrogenase activity"/>
    <property type="evidence" value="ECO:0007669"/>
    <property type="project" value="TreeGrafter"/>
</dbReference>
<name>A0A4Q9DIB0_9BACL</name>
<dbReference type="Pfam" id="PF01059">
    <property type="entry name" value="Oxidored_q5_N"/>
    <property type="match status" value="1"/>
</dbReference>
<dbReference type="EMBL" id="SIRE01000022">
    <property type="protein sequence ID" value="TBL72964.1"/>
    <property type="molecule type" value="Genomic_DNA"/>
</dbReference>
<feature type="transmembrane region" description="Helical" evidence="9">
    <location>
        <begin position="382"/>
        <end position="403"/>
    </location>
</feature>
<keyword evidence="3 8" id="KW-0812">Transmembrane</keyword>
<organism evidence="12 13">
    <name type="scientific">Paenibacillus thalictri</name>
    <dbReference type="NCBI Taxonomy" id="2527873"/>
    <lineage>
        <taxon>Bacteria</taxon>
        <taxon>Bacillati</taxon>
        <taxon>Bacillota</taxon>
        <taxon>Bacilli</taxon>
        <taxon>Bacillales</taxon>
        <taxon>Paenibacillaceae</taxon>
        <taxon>Paenibacillus</taxon>
    </lineage>
</organism>
<evidence type="ECO:0000256" key="8">
    <source>
        <dbReference type="RuleBase" id="RU000320"/>
    </source>
</evidence>
<sequence length="547" mass="59865">MPANFPILSLIAFSPLLGILVLAFIPKNNGRWIKIVAIIATLIPLLLSAWLYADFNRQYEGMQYKEQTDWIHIPLNRETFANPDGSNQLADFYYEAKYSMAVDGLSLPLVFLTAFVSVMAALASVYIKKRWKTYYIMFLLLEIGMFGVFMAQDLALFFIFFEVTLIPMFFLIGIWGYMNREKAANSFLIYNGLGSAIMLVAFIILISTAGFNQVVNGNEVSIYYSGDLETIIHNLFQNANAYVNQTDIPDNPFLLTEGMKWTLFIMLLVAFGIKLPLFPFHTWMLKVHTEAPTSIVMIHSGILLKMGAYGLIRFGVLLFPGQAVQWATVLGVLGVINILYGAVLAFVQKDFKLVLAYSSISHMGIVLLGIASFNAIGIEGAIFQLVSHGLISALMFLLVGAIYERTQTSMIGDLGGLASSVPFISGILLTAGMASLGLPGLSGFISEFLAFLGLFKSAKVIAIVGALGIIFTAVYVLRGVLGITYGPARNSFSGIRDARLIEAVPMVALVAFIVVLGIYPYVLSNPLHPTVSGFDQFLQSIATKVGG</sequence>
<keyword evidence="6" id="KW-0520">NAD</keyword>